<organism evidence="1 2">
    <name type="scientific">Variovorax soli</name>
    <dbReference type="NCBI Taxonomy" id="376815"/>
    <lineage>
        <taxon>Bacteria</taxon>
        <taxon>Pseudomonadati</taxon>
        <taxon>Pseudomonadota</taxon>
        <taxon>Betaproteobacteria</taxon>
        <taxon>Burkholderiales</taxon>
        <taxon>Comamonadaceae</taxon>
        <taxon>Variovorax</taxon>
    </lineage>
</organism>
<reference evidence="1 2" key="1">
    <citation type="submission" date="2023-07" db="EMBL/GenBank/DDBJ databases">
        <title>Sorghum-associated microbial communities from plants grown in Nebraska, USA.</title>
        <authorList>
            <person name="Schachtman D."/>
        </authorList>
    </citation>
    <scope>NUCLEOTIDE SEQUENCE [LARGE SCALE GENOMIC DNA]</scope>
    <source>
        <strain evidence="1 2">DS1781</strain>
    </source>
</reference>
<dbReference type="Proteomes" id="UP001184230">
    <property type="component" value="Unassembled WGS sequence"/>
</dbReference>
<comment type="caution">
    <text evidence="1">The sequence shown here is derived from an EMBL/GenBank/DDBJ whole genome shotgun (WGS) entry which is preliminary data.</text>
</comment>
<sequence>MLVALLLLANLIYFAWARGGLAMFGTVPARLSQSEPERLTQQIRPQLLQIRKDEGTGPSSPGPKP</sequence>
<evidence type="ECO:0000313" key="1">
    <source>
        <dbReference type="EMBL" id="MDR6534754.1"/>
    </source>
</evidence>
<protein>
    <submittedName>
        <fullName evidence="1">Alanine racemase</fullName>
    </submittedName>
</protein>
<dbReference type="EMBL" id="JAVDRF010000001">
    <property type="protein sequence ID" value="MDR6534754.1"/>
    <property type="molecule type" value="Genomic_DNA"/>
</dbReference>
<name>A0ABU1N8H9_9BURK</name>
<accession>A0ABU1N8H9</accession>
<gene>
    <name evidence="1" type="ORF">J2739_000514</name>
</gene>
<proteinExistence type="predicted"/>
<keyword evidence="2" id="KW-1185">Reference proteome</keyword>
<evidence type="ECO:0000313" key="2">
    <source>
        <dbReference type="Proteomes" id="UP001184230"/>
    </source>
</evidence>